<dbReference type="InterPro" id="IPR013096">
    <property type="entry name" value="Cupin_2"/>
</dbReference>
<gene>
    <name evidence="3" type="ORF">AB5J53_01740</name>
</gene>
<protein>
    <submittedName>
        <fullName evidence="3">Helix-turn-helix domain-containing protein</fullName>
    </submittedName>
</protein>
<dbReference type="PANTHER" id="PTHR46797">
    <property type="entry name" value="HTH-TYPE TRANSCRIPTIONAL REGULATOR"/>
    <property type="match status" value="1"/>
</dbReference>
<keyword evidence="1" id="KW-0238">DNA-binding</keyword>
<organism evidence="3">
    <name type="scientific">Streptomyces sp. R41</name>
    <dbReference type="NCBI Taxonomy" id="3238632"/>
    <lineage>
        <taxon>Bacteria</taxon>
        <taxon>Bacillati</taxon>
        <taxon>Actinomycetota</taxon>
        <taxon>Actinomycetes</taxon>
        <taxon>Kitasatosporales</taxon>
        <taxon>Streptomycetaceae</taxon>
        <taxon>Streptomyces</taxon>
    </lineage>
</organism>
<reference evidence="3" key="1">
    <citation type="submission" date="2024-07" db="EMBL/GenBank/DDBJ databases">
        <authorList>
            <person name="Yu S.T."/>
        </authorList>
    </citation>
    <scope>NUCLEOTIDE SEQUENCE</scope>
    <source>
        <strain evidence="3">R41</strain>
    </source>
</reference>
<evidence type="ECO:0000256" key="1">
    <source>
        <dbReference type="ARBA" id="ARBA00023125"/>
    </source>
</evidence>
<dbReference type="Gene3D" id="2.60.120.10">
    <property type="entry name" value="Jelly Rolls"/>
    <property type="match status" value="1"/>
</dbReference>
<dbReference type="InterPro" id="IPR014710">
    <property type="entry name" value="RmlC-like_jellyroll"/>
</dbReference>
<dbReference type="AlphaFoldDB" id="A0AB39R3V5"/>
<evidence type="ECO:0000259" key="2">
    <source>
        <dbReference type="PROSITE" id="PS50943"/>
    </source>
</evidence>
<dbReference type="SUPFAM" id="SSF47413">
    <property type="entry name" value="lambda repressor-like DNA-binding domains"/>
    <property type="match status" value="1"/>
</dbReference>
<dbReference type="CDD" id="cd00093">
    <property type="entry name" value="HTH_XRE"/>
    <property type="match status" value="1"/>
</dbReference>
<dbReference type="Gene3D" id="1.10.260.40">
    <property type="entry name" value="lambda repressor-like DNA-binding domains"/>
    <property type="match status" value="1"/>
</dbReference>
<sequence>MRDPAAAVAVHLRRLRAQRHLSTTELARRSGVARATLTALESGRGNPTLDTLYALATVLDTSPAELIADVRAPSASVLRAGEGPRVRGGAVDARLLDHLDPHLRTELYDVAIHAGPPQHSQPHQAGVVEYFLLHKGTVRVGPRDEPVELGAGDFVRFRADVPHLYEAIGSDARGLLVVQTPFDAPAH</sequence>
<dbReference type="Pfam" id="PF07883">
    <property type="entry name" value="Cupin_2"/>
    <property type="match status" value="1"/>
</dbReference>
<accession>A0AB39R3V5</accession>
<dbReference type="GO" id="GO:0003700">
    <property type="term" value="F:DNA-binding transcription factor activity"/>
    <property type="evidence" value="ECO:0007669"/>
    <property type="project" value="TreeGrafter"/>
</dbReference>
<evidence type="ECO:0000313" key="3">
    <source>
        <dbReference type="EMBL" id="XDQ50520.1"/>
    </source>
</evidence>
<dbReference type="PANTHER" id="PTHR46797:SF1">
    <property type="entry name" value="METHYLPHOSPHONATE SYNTHASE"/>
    <property type="match status" value="1"/>
</dbReference>
<dbReference type="InterPro" id="IPR050807">
    <property type="entry name" value="TransReg_Diox_bact_type"/>
</dbReference>
<dbReference type="GO" id="GO:0003677">
    <property type="term" value="F:DNA binding"/>
    <property type="evidence" value="ECO:0007669"/>
    <property type="project" value="UniProtKB-KW"/>
</dbReference>
<dbReference type="InterPro" id="IPR010982">
    <property type="entry name" value="Lambda_DNA-bd_dom_sf"/>
</dbReference>
<dbReference type="RefSeq" id="WP_369243871.1">
    <property type="nucleotide sequence ID" value="NZ_CP163443.1"/>
</dbReference>
<dbReference type="EMBL" id="CP163443">
    <property type="protein sequence ID" value="XDQ50520.1"/>
    <property type="molecule type" value="Genomic_DNA"/>
</dbReference>
<dbReference type="PROSITE" id="PS50943">
    <property type="entry name" value="HTH_CROC1"/>
    <property type="match status" value="1"/>
</dbReference>
<dbReference type="InterPro" id="IPR001387">
    <property type="entry name" value="Cro/C1-type_HTH"/>
</dbReference>
<dbReference type="SUPFAM" id="SSF51182">
    <property type="entry name" value="RmlC-like cupins"/>
    <property type="match status" value="1"/>
</dbReference>
<dbReference type="GO" id="GO:0005829">
    <property type="term" value="C:cytosol"/>
    <property type="evidence" value="ECO:0007669"/>
    <property type="project" value="TreeGrafter"/>
</dbReference>
<dbReference type="SMART" id="SM00530">
    <property type="entry name" value="HTH_XRE"/>
    <property type="match status" value="1"/>
</dbReference>
<proteinExistence type="predicted"/>
<dbReference type="InterPro" id="IPR011051">
    <property type="entry name" value="RmlC_Cupin_sf"/>
</dbReference>
<name>A0AB39R3V5_9ACTN</name>
<feature type="domain" description="HTH cro/C1-type" evidence="2">
    <location>
        <begin position="12"/>
        <end position="66"/>
    </location>
</feature>
<dbReference type="CDD" id="cd02209">
    <property type="entry name" value="cupin_XRE_C"/>
    <property type="match status" value="1"/>
</dbReference>
<dbReference type="Pfam" id="PF01381">
    <property type="entry name" value="HTH_3"/>
    <property type="match status" value="1"/>
</dbReference>